<keyword evidence="2" id="KW-0472">Membrane</keyword>
<protein>
    <submittedName>
        <fullName evidence="3">Uncharacterized protein</fullName>
    </submittedName>
</protein>
<keyword evidence="2" id="KW-1133">Transmembrane helix</keyword>
<dbReference type="Proteomes" id="UP000053647">
    <property type="component" value="Unassembled WGS sequence"/>
</dbReference>
<reference evidence="3 4" key="1">
    <citation type="submission" date="2014-06" db="EMBL/GenBank/DDBJ databases">
        <authorList>
            <consortium name="DOE Joint Genome Institute"/>
            <person name="Kuo A."/>
            <person name="Kohler A."/>
            <person name="Nagy L.G."/>
            <person name="Floudas D."/>
            <person name="Copeland A."/>
            <person name="Barry K.W."/>
            <person name="Cichocki N."/>
            <person name="Veneault-Fourrey C."/>
            <person name="LaButti K."/>
            <person name="Lindquist E.A."/>
            <person name="Lipzen A."/>
            <person name="Lundell T."/>
            <person name="Morin E."/>
            <person name="Murat C."/>
            <person name="Sun H."/>
            <person name="Tunlid A."/>
            <person name="Henrissat B."/>
            <person name="Grigoriev I.V."/>
            <person name="Hibbett D.S."/>
            <person name="Martin F."/>
            <person name="Nordberg H.P."/>
            <person name="Cantor M.N."/>
            <person name="Hua S.X."/>
        </authorList>
    </citation>
    <scope>NUCLEOTIDE SEQUENCE [LARGE SCALE GENOMIC DNA]</scope>
    <source>
        <strain evidence="3 4">ATCC 200175</strain>
    </source>
</reference>
<accession>A0A0C9TJH0</accession>
<feature type="region of interest" description="Disordered" evidence="1">
    <location>
        <begin position="64"/>
        <end position="84"/>
    </location>
</feature>
<feature type="compositionally biased region" description="Polar residues" evidence="1">
    <location>
        <begin position="64"/>
        <end position="75"/>
    </location>
</feature>
<feature type="transmembrane region" description="Helical" evidence="2">
    <location>
        <begin position="37"/>
        <end position="58"/>
    </location>
</feature>
<evidence type="ECO:0000313" key="3">
    <source>
        <dbReference type="EMBL" id="KIJ10888.1"/>
    </source>
</evidence>
<evidence type="ECO:0000313" key="4">
    <source>
        <dbReference type="Proteomes" id="UP000053647"/>
    </source>
</evidence>
<dbReference type="HOGENOM" id="CLU_1778070_0_0_1"/>
<dbReference type="OrthoDB" id="10386030at2759"/>
<keyword evidence="2" id="KW-0812">Transmembrane</keyword>
<gene>
    <name evidence="3" type="ORF">PAXINDRAFT_101877</name>
</gene>
<proteinExistence type="predicted"/>
<organism evidence="3 4">
    <name type="scientific">Paxillus involutus ATCC 200175</name>
    <dbReference type="NCBI Taxonomy" id="664439"/>
    <lineage>
        <taxon>Eukaryota</taxon>
        <taxon>Fungi</taxon>
        <taxon>Dikarya</taxon>
        <taxon>Basidiomycota</taxon>
        <taxon>Agaricomycotina</taxon>
        <taxon>Agaricomycetes</taxon>
        <taxon>Agaricomycetidae</taxon>
        <taxon>Boletales</taxon>
        <taxon>Paxilineae</taxon>
        <taxon>Paxillaceae</taxon>
        <taxon>Paxillus</taxon>
    </lineage>
</organism>
<feature type="compositionally biased region" description="Polar residues" evidence="1">
    <location>
        <begin position="134"/>
        <end position="149"/>
    </location>
</feature>
<feature type="region of interest" description="Disordered" evidence="1">
    <location>
        <begin position="104"/>
        <end position="161"/>
    </location>
</feature>
<dbReference type="EMBL" id="KN819393">
    <property type="protein sequence ID" value="KIJ10888.1"/>
    <property type="molecule type" value="Genomic_DNA"/>
</dbReference>
<evidence type="ECO:0000256" key="1">
    <source>
        <dbReference type="SAM" id="MobiDB-lite"/>
    </source>
</evidence>
<keyword evidence="4" id="KW-1185">Reference proteome</keyword>
<evidence type="ECO:0000256" key="2">
    <source>
        <dbReference type="SAM" id="Phobius"/>
    </source>
</evidence>
<dbReference type="AlphaFoldDB" id="A0A0C9TJH0"/>
<sequence length="161" mass="17528">MILKSTATSRFHAGIFAAESTPTPASTTTGAIQLRTVFGITIGLVGFIVLILAFSSLYRRCFPSASTSRGSQQRTGLGHVSRRRPRVPHVDCRIAVVSFRVPFEPVNEAPPPYEGLRLPPYTEQSSPHAEESLPRTQQSSPLTEQTSELRSPPMARLGPEA</sequence>
<reference evidence="4" key="2">
    <citation type="submission" date="2015-01" db="EMBL/GenBank/DDBJ databases">
        <title>Evolutionary Origins and Diversification of the Mycorrhizal Mutualists.</title>
        <authorList>
            <consortium name="DOE Joint Genome Institute"/>
            <consortium name="Mycorrhizal Genomics Consortium"/>
            <person name="Kohler A."/>
            <person name="Kuo A."/>
            <person name="Nagy L.G."/>
            <person name="Floudas D."/>
            <person name="Copeland A."/>
            <person name="Barry K.W."/>
            <person name="Cichocki N."/>
            <person name="Veneault-Fourrey C."/>
            <person name="LaButti K."/>
            <person name="Lindquist E.A."/>
            <person name="Lipzen A."/>
            <person name="Lundell T."/>
            <person name="Morin E."/>
            <person name="Murat C."/>
            <person name="Riley R."/>
            <person name="Ohm R."/>
            <person name="Sun H."/>
            <person name="Tunlid A."/>
            <person name="Henrissat B."/>
            <person name="Grigoriev I.V."/>
            <person name="Hibbett D.S."/>
            <person name="Martin F."/>
        </authorList>
    </citation>
    <scope>NUCLEOTIDE SEQUENCE [LARGE SCALE GENOMIC DNA]</scope>
    <source>
        <strain evidence="4">ATCC 200175</strain>
    </source>
</reference>
<name>A0A0C9TJH0_PAXIN</name>